<protein>
    <submittedName>
        <fullName evidence="1">Uncharacterized protein</fullName>
    </submittedName>
</protein>
<proteinExistence type="predicted"/>
<dbReference type="AlphaFoldDB" id="A0A0E9VEC2"/>
<evidence type="ECO:0000313" key="1">
    <source>
        <dbReference type="EMBL" id="JAH75790.1"/>
    </source>
</evidence>
<sequence>MLLSTSVNRVIFWARRVMVHCRRHVLESSSTSVKLANVM</sequence>
<reference evidence="1" key="2">
    <citation type="journal article" date="2015" name="Fish Shellfish Immunol.">
        <title>Early steps in the European eel (Anguilla anguilla)-Vibrio vulnificus interaction in the gills: Role of the RtxA13 toxin.</title>
        <authorList>
            <person name="Callol A."/>
            <person name="Pajuelo D."/>
            <person name="Ebbesson L."/>
            <person name="Teles M."/>
            <person name="MacKenzie S."/>
            <person name="Amaro C."/>
        </authorList>
    </citation>
    <scope>NUCLEOTIDE SEQUENCE</scope>
</reference>
<reference evidence="1" key="1">
    <citation type="submission" date="2014-11" db="EMBL/GenBank/DDBJ databases">
        <authorList>
            <person name="Amaro Gonzalez C."/>
        </authorList>
    </citation>
    <scope>NUCLEOTIDE SEQUENCE</scope>
</reference>
<dbReference type="EMBL" id="GBXM01032787">
    <property type="protein sequence ID" value="JAH75790.1"/>
    <property type="molecule type" value="Transcribed_RNA"/>
</dbReference>
<accession>A0A0E9VEC2</accession>
<organism evidence="1">
    <name type="scientific">Anguilla anguilla</name>
    <name type="common">European freshwater eel</name>
    <name type="synonym">Muraena anguilla</name>
    <dbReference type="NCBI Taxonomy" id="7936"/>
    <lineage>
        <taxon>Eukaryota</taxon>
        <taxon>Metazoa</taxon>
        <taxon>Chordata</taxon>
        <taxon>Craniata</taxon>
        <taxon>Vertebrata</taxon>
        <taxon>Euteleostomi</taxon>
        <taxon>Actinopterygii</taxon>
        <taxon>Neopterygii</taxon>
        <taxon>Teleostei</taxon>
        <taxon>Anguilliformes</taxon>
        <taxon>Anguillidae</taxon>
        <taxon>Anguilla</taxon>
    </lineage>
</organism>
<name>A0A0E9VEC2_ANGAN</name>